<sequence>MTHLLKTALGVRTMAATLLAATLLAGVLGPRGDALTVGAILSTLTPQDYFNLANQPVPESEYALLAVLPEELRASYEAKSGTLKVITTPAGETGMDSPYAQVGGMEIDAFSKPIAKWTAETTMTEQQQRELQAMVINIRAGVITGNGLDYIRKFVVNWLQKVIRQAFTDRYELMRGEALTTGQLALRGGTIDYNVPAANRFATRTGNDAYGGSSSRFWTDMRAADAILGTTRTRIMSMNTLHQIIDSAGSPVAVTSEQTSAGGNIKIVTMRRLIGPNQTLSTDQRDGYTLVGYRRTVKIKVGRTYADQQVLPDGKIAVVGGNDVMVTMTDGSVVTRPGLGRTHIGPTVEGDGRPGIWLNAYTPQSRPMHAIAQGASNGLTIFDAPERLVILTTAMT</sequence>
<name>A0ABQ2RWW7_9DEIO</name>
<evidence type="ECO:0000313" key="2">
    <source>
        <dbReference type="Proteomes" id="UP000634308"/>
    </source>
</evidence>
<comment type="caution">
    <text evidence="1">The sequence shown here is derived from an EMBL/GenBank/DDBJ whole genome shotgun (WGS) entry which is preliminary data.</text>
</comment>
<protein>
    <recommendedName>
        <fullName evidence="3">Major capsid protein</fullName>
    </recommendedName>
</protein>
<evidence type="ECO:0000313" key="1">
    <source>
        <dbReference type="EMBL" id="GGR76087.1"/>
    </source>
</evidence>
<dbReference type="EMBL" id="BMQM01000064">
    <property type="protein sequence ID" value="GGR76087.1"/>
    <property type="molecule type" value="Genomic_DNA"/>
</dbReference>
<dbReference type="Proteomes" id="UP000634308">
    <property type="component" value="Unassembled WGS sequence"/>
</dbReference>
<proteinExistence type="predicted"/>
<reference evidence="2" key="1">
    <citation type="journal article" date="2019" name="Int. J. Syst. Evol. Microbiol.">
        <title>The Global Catalogue of Microorganisms (GCM) 10K type strain sequencing project: providing services to taxonomists for standard genome sequencing and annotation.</title>
        <authorList>
            <consortium name="The Broad Institute Genomics Platform"/>
            <consortium name="The Broad Institute Genome Sequencing Center for Infectious Disease"/>
            <person name="Wu L."/>
            <person name="Ma J."/>
        </authorList>
    </citation>
    <scope>NUCLEOTIDE SEQUENCE [LARGE SCALE GENOMIC DNA]</scope>
    <source>
        <strain evidence="2">JCM 31404</strain>
    </source>
</reference>
<organism evidence="1 2">
    <name type="scientific">Deinococcus seoulensis</name>
    <dbReference type="NCBI Taxonomy" id="1837379"/>
    <lineage>
        <taxon>Bacteria</taxon>
        <taxon>Thermotogati</taxon>
        <taxon>Deinococcota</taxon>
        <taxon>Deinococci</taxon>
        <taxon>Deinococcales</taxon>
        <taxon>Deinococcaceae</taxon>
        <taxon>Deinococcus</taxon>
    </lineage>
</organism>
<keyword evidence="2" id="KW-1185">Reference proteome</keyword>
<gene>
    <name evidence="1" type="ORF">GCM10008959_41190</name>
</gene>
<dbReference type="RefSeq" id="WP_189066873.1">
    <property type="nucleotide sequence ID" value="NZ_BMQM01000064.1"/>
</dbReference>
<accession>A0ABQ2RWW7</accession>
<evidence type="ECO:0008006" key="3">
    <source>
        <dbReference type="Google" id="ProtNLM"/>
    </source>
</evidence>